<comment type="caution">
    <text evidence="1">The sequence shown here is derived from an EMBL/GenBank/DDBJ whole genome shotgun (WGS) entry which is preliminary data.</text>
</comment>
<evidence type="ECO:0000313" key="1">
    <source>
        <dbReference type="EMBL" id="OLP06555.1"/>
    </source>
</evidence>
<evidence type="ECO:0000313" key="2">
    <source>
        <dbReference type="Proteomes" id="UP000185911"/>
    </source>
</evidence>
<proteinExistence type="predicted"/>
<name>A0A1Q8YF00_9BURK</name>
<protein>
    <submittedName>
        <fullName evidence="1">Uncharacterized protein</fullName>
    </submittedName>
</protein>
<dbReference type="AlphaFoldDB" id="A0A1Q8YF00"/>
<keyword evidence="2" id="KW-1185">Reference proteome</keyword>
<dbReference type="Proteomes" id="UP000185911">
    <property type="component" value="Unassembled WGS sequence"/>
</dbReference>
<gene>
    <name evidence="1" type="ORF">BLL52_2791</name>
</gene>
<dbReference type="EMBL" id="MSYM01000013">
    <property type="protein sequence ID" value="OLP06555.1"/>
    <property type="molecule type" value="Genomic_DNA"/>
</dbReference>
<accession>A0A1Q8YF00</accession>
<organism evidence="1 2">
    <name type="scientific">Rhodoferax antarcticus ANT.BR</name>
    <dbReference type="NCBI Taxonomy" id="1111071"/>
    <lineage>
        <taxon>Bacteria</taxon>
        <taxon>Pseudomonadati</taxon>
        <taxon>Pseudomonadota</taxon>
        <taxon>Betaproteobacteria</taxon>
        <taxon>Burkholderiales</taxon>
        <taxon>Comamonadaceae</taxon>
        <taxon>Rhodoferax</taxon>
    </lineage>
</organism>
<sequence length="49" mass="5241">MHGYLTQFLDGVNELGVHISAGFMMSTLAPRSVDWLGTFVGSFHGNNGA</sequence>
<reference evidence="1 2" key="1">
    <citation type="submission" date="2017-01" db="EMBL/GenBank/DDBJ databases">
        <title>Genome sequence of Rhodoferax antarcticus ANT.BR, a psychrophilic purple nonsulfur bacterium from an Antarctic microbial mat.</title>
        <authorList>
            <person name="Baker J."/>
            <person name="Riester C."/>
            <person name="Skinner B."/>
            <person name="Newell A."/>
            <person name="Swingley W."/>
            <person name="Madigan M."/>
            <person name="Jung D."/>
            <person name="Asao M."/>
            <person name="Chen M."/>
            <person name="Loughlin P."/>
            <person name="Pan H."/>
            <person name="Lin S."/>
            <person name="Li N."/>
            <person name="Shaw J."/>
            <person name="Prado M."/>
            <person name="Sherman C."/>
            <person name="Li X."/>
            <person name="Tang J."/>
            <person name="Blankenship R."/>
            <person name="Zhao T."/>
            <person name="Touchman J."/>
            <person name="Sattley M."/>
        </authorList>
    </citation>
    <scope>NUCLEOTIDE SEQUENCE [LARGE SCALE GENOMIC DNA]</scope>
    <source>
        <strain evidence="1 2">ANT.BR</strain>
    </source>
</reference>